<dbReference type="InterPro" id="IPR017925">
    <property type="entry name" value="DHFR_CS"/>
</dbReference>
<reference evidence="9" key="2">
    <citation type="submission" date="2020-09" db="EMBL/GenBank/DDBJ databases">
        <authorList>
            <person name="Sun Q."/>
            <person name="Zhou Y."/>
        </authorList>
    </citation>
    <scope>NUCLEOTIDE SEQUENCE</scope>
    <source>
        <strain evidence="9">CGMCC 1.12187</strain>
    </source>
</reference>
<gene>
    <name evidence="9" type="ORF">GCM10011374_35640</name>
</gene>
<dbReference type="EC" id="1.5.1.3" evidence="3"/>
<evidence type="ECO:0000256" key="3">
    <source>
        <dbReference type="ARBA" id="ARBA00012856"/>
    </source>
</evidence>
<keyword evidence="5" id="KW-0521">NADP</keyword>
<evidence type="ECO:0000256" key="1">
    <source>
        <dbReference type="ARBA" id="ARBA00004903"/>
    </source>
</evidence>
<accession>A0A917H5C7</accession>
<evidence type="ECO:0000313" key="10">
    <source>
        <dbReference type="Proteomes" id="UP000638848"/>
    </source>
</evidence>
<feature type="domain" description="DHFR" evidence="8">
    <location>
        <begin position="8"/>
        <end position="179"/>
    </location>
</feature>
<comment type="caution">
    <text evidence="9">The sequence shown here is derived from an EMBL/GenBank/DDBJ whole genome shotgun (WGS) entry which is preliminary data.</text>
</comment>
<dbReference type="PANTHER" id="PTHR48069:SF3">
    <property type="entry name" value="DIHYDROFOLATE REDUCTASE"/>
    <property type="match status" value="1"/>
</dbReference>
<dbReference type="PRINTS" id="PR00070">
    <property type="entry name" value="DHFR"/>
</dbReference>
<keyword evidence="6" id="KW-0560">Oxidoreductase</keyword>
<dbReference type="SUPFAM" id="SSF53597">
    <property type="entry name" value="Dihydrofolate reductase-like"/>
    <property type="match status" value="1"/>
</dbReference>
<dbReference type="EMBL" id="BMEQ01000029">
    <property type="protein sequence ID" value="GGG68181.1"/>
    <property type="molecule type" value="Genomic_DNA"/>
</dbReference>
<evidence type="ECO:0000256" key="7">
    <source>
        <dbReference type="RuleBase" id="RU004474"/>
    </source>
</evidence>
<dbReference type="GO" id="GO:0046452">
    <property type="term" value="P:dihydrofolate metabolic process"/>
    <property type="evidence" value="ECO:0007669"/>
    <property type="project" value="TreeGrafter"/>
</dbReference>
<keyword evidence="4" id="KW-0554">One-carbon metabolism</keyword>
<evidence type="ECO:0000259" key="8">
    <source>
        <dbReference type="PROSITE" id="PS51330"/>
    </source>
</evidence>
<dbReference type="InterPro" id="IPR001796">
    <property type="entry name" value="DHFR_dom"/>
</dbReference>
<dbReference type="GO" id="GO:0046655">
    <property type="term" value="P:folic acid metabolic process"/>
    <property type="evidence" value="ECO:0007669"/>
    <property type="project" value="TreeGrafter"/>
</dbReference>
<comment type="similarity">
    <text evidence="2 7">Belongs to the dihydrofolate reductase family.</text>
</comment>
<organism evidence="9 10">
    <name type="scientific">Kocuria dechangensis</name>
    <dbReference type="NCBI Taxonomy" id="1176249"/>
    <lineage>
        <taxon>Bacteria</taxon>
        <taxon>Bacillati</taxon>
        <taxon>Actinomycetota</taxon>
        <taxon>Actinomycetes</taxon>
        <taxon>Micrococcales</taxon>
        <taxon>Micrococcaceae</taxon>
        <taxon>Kocuria</taxon>
    </lineage>
</organism>
<dbReference type="GO" id="GO:0046654">
    <property type="term" value="P:tetrahydrofolate biosynthetic process"/>
    <property type="evidence" value="ECO:0007669"/>
    <property type="project" value="InterPro"/>
</dbReference>
<evidence type="ECO:0000256" key="6">
    <source>
        <dbReference type="ARBA" id="ARBA00023002"/>
    </source>
</evidence>
<dbReference type="InterPro" id="IPR012259">
    <property type="entry name" value="DHFR"/>
</dbReference>
<evidence type="ECO:0000256" key="2">
    <source>
        <dbReference type="ARBA" id="ARBA00009539"/>
    </source>
</evidence>
<dbReference type="Gene3D" id="3.40.430.10">
    <property type="entry name" value="Dihydrofolate Reductase, subunit A"/>
    <property type="match status" value="1"/>
</dbReference>
<evidence type="ECO:0000313" key="9">
    <source>
        <dbReference type="EMBL" id="GGG68181.1"/>
    </source>
</evidence>
<evidence type="ECO:0000256" key="5">
    <source>
        <dbReference type="ARBA" id="ARBA00022857"/>
    </source>
</evidence>
<dbReference type="GO" id="GO:0004146">
    <property type="term" value="F:dihydrofolate reductase activity"/>
    <property type="evidence" value="ECO:0007669"/>
    <property type="project" value="UniProtKB-EC"/>
</dbReference>
<protein>
    <recommendedName>
        <fullName evidence="3">dihydrofolate reductase</fullName>
        <ecNumber evidence="3">1.5.1.3</ecNumber>
    </recommendedName>
</protein>
<dbReference type="Proteomes" id="UP000638848">
    <property type="component" value="Unassembled WGS sequence"/>
</dbReference>
<dbReference type="CDD" id="cd00209">
    <property type="entry name" value="DHFR"/>
    <property type="match status" value="1"/>
</dbReference>
<keyword evidence="10" id="KW-1185">Reference proteome</keyword>
<evidence type="ECO:0000256" key="4">
    <source>
        <dbReference type="ARBA" id="ARBA00022563"/>
    </source>
</evidence>
<comment type="pathway">
    <text evidence="1">Cofactor biosynthesis; tetrahydrofolate biosynthesis; 5,6,7,8-tetrahydrofolate from 7,8-dihydrofolate: step 1/1.</text>
</comment>
<dbReference type="PROSITE" id="PS00075">
    <property type="entry name" value="DHFR_1"/>
    <property type="match status" value="1"/>
</dbReference>
<dbReference type="Pfam" id="PF00186">
    <property type="entry name" value="DHFR_1"/>
    <property type="match status" value="1"/>
</dbReference>
<name>A0A917H5C7_9MICC</name>
<reference evidence="9" key="1">
    <citation type="journal article" date="2014" name="Int. J. Syst. Evol. Microbiol.">
        <title>Complete genome sequence of Corynebacterium casei LMG S-19264T (=DSM 44701T), isolated from a smear-ripened cheese.</title>
        <authorList>
            <consortium name="US DOE Joint Genome Institute (JGI-PGF)"/>
            <person name="Walter F."/>
            <person name="Albersmeier A."/>
            <person name="Kalinowski J."/>
            <person name="Ruckert C."/>
        </authorList>
    </citation>
    <scope>NUCLEOTIDE SEQUENCE</scope>
    <source>
        <strain evidence="9">CGMCC 1.12187</strain>
    </source>
</reference>
<dbReference type="PANTHER" id="PTHR48069">
    <property type="entry name" value="DIHYDROFOLATE REDUCTASE"/>
    <property type="match status" value="1"/>
</dbReference>
<dbReference type="PROSITE" id="PS51330">
    <property type="entry name" value="DHFR_2"/>
    <property type="match status" value="1"/>
</dbReference>
<dbReference type="RefSeq" id="WP_188539669.1">
    <property type="nucleotide sequence ID" value="NZ_BMEQ01000029.1"/>
</dbReference>
<sequence>MAQRPRPVLAAIWAQTPDGVIGKDGGLPWYVPEDLSHFRAVTTGHPVIMGRRTWDSFPPRHRPLTGRTNIVVTTRTNEVTASVAQGAVIAAGSWTQAAEAALAHQGTKVAWVIGGGALYRHALADRKHPVTQALITTIDAAVVGDTFAPHLGPEWVRETVTDWTVSRAGPRYRIDRHIRA</sequence>
<dbReference type="AlphaFoldDB" id="A0A917H5C7"/>
<dbReference type="InterPro" id="IPR024072">
    <property type="entry name" value="DHFR-like_dom_sf"/>
</dbReference>
<dbReference type="GO" id="GO:0006730">
    <property type="term" value="P:one-carbon metabolic process"/>
    <property type="evidence" value="ECO:0007669"/>
    <property type="project" value="UniProtKB-KW"/>
</dbReference>
<proteinExistence type="inferred from homology"/>
<dbReference type="GO" id="GO:0050661">
    <property type="term" value="F:NADP binding"/>
    <property type="evidence" value="ECO:0007669"/>
    <property type="project" value="InterPro"/>
</dbReference>
<dbReference type="GO" id="GO:0005829">
    <property type="term" value="C:cytosol"/>
    <property type="evidence" value="ECO:0007669"/>
    <property type="project" value="TreeGrafter"/>
</dbReference>